<name>W7J2U8_9PSEU</name>
<comment type="caution">
    <text evidence="1">The sequence shown here is derived from an EMBL/GenBank/DDBJ whole genome shotgun (WGS) entry which is preliminary data.</text>
</comment>
<dbReference type="STRING" id="909613.UO65_1475"/>
<proteinExistence type="predicted"/>
<evidence type="ECO:0000313" key="1">
    <source>
        <dbReference type="EMBL" id="EWC63261.1"/>
    </source>
</evidence>
<dbReference type="RefSeq" id="WP_035279903.1">
    <property type="nucleotide sequence ID" value="NZ_AYXG01000051.1"/>
</dbReference>
<gene>
    <name evidence="1" type="ORF">UO65_1475</name>
</gene>
<accession>W7J2U8</accession>
<dbReference type="EMBL" id="AYXG01000051">
    <property type="protein sequence ID" value="EWC63261.1"/>
    <property type="molecule type" value="Genomic_DNA"/>
</dbReference>
<dbReference type="AlphaFoldDB" id="W7J2U8"/>
<evidence type="ECO:0000313" key="2">
    <source>
        <dbReference type="Proteomes" id="UP000019277"/>
    </source>
</evidence>
<sequence length="126" mass="14131">MLIRLGEAARRWLLPIERLRRTGVRLAGMRLVDRALRPRWHRGGGVLRGVRQTGGRWRGARRGGLLSAPVGQRTGVLGTLRVRGQADRWHDLPAVLRDRWPELVGASLVRVLPTGLSRRGERVLTG</sequence>
<dbReference type="Proteomes" id="UP000019277">
    <property type="component" value="Unassembled WGS sequence"/>
</dbReference>
<organism evidence="1 2">
    <name type="scientific">Actinokineospora spheciospongiae</name>
    <dbReference type="NCBI Taxonomy" id="909613"/>
    <lineage>
        <taxon>Bacteria</taxon>
        <taxon>Bacillati</taxon>
        <taxon>Actinomycetota</taxon>
        <taxon>Actinomycetes</taxon>
        <taxon>Pseudonocardiales</taxon>
        <taxon>Pseudonocardiaceae</taxon>
        <taxon>Actinokineospora</taxon>
    </lineage>
</organism>
<keyword evidence="2" id="KW-1185">Reference proteome</keyword>
<reference evidence="1 2" key="1">
    <citation type="journal article" date="2014" name="Genome Announc.">
        <title>Draft Genome Sequence of the Antitrypanosomally Active Sponge-Associated Bacterium Actinokineospora sp. Strain EG49.</title>
        <authorList>
            <person name="Harjes J."/>
            <person name="Ryu T."/>
            <person name="Abdelmohsen U.R."/>
            <person name="Moitinho-Silva L."/>
            <person name="Horn H."/>
            <person name="Ravasi T."/>
            <person name="Hentschel U."/>
        </authorList>
    </citation>
    <scope>NUCLEOTIDE SEQUENCE [LARGE SCALE GENOMIC DNA]</scope>
    <source>
        <strain evidence="1 2">EG49</strain>
    </source>
</reference>
<protein>
    <submittedName>
        <fullName evidence="1">Uncharacterized protein</fullName>
    </submittedName>
</protein>